<accession>A0A200HYA8</accession>
<sequence length="111" mass="13035">MFTKTIKQGNSIMVTVPKSFNIPSSIMLDVKKVENGILYTFVQEEYDFFDFSTEILQDIIKEGYRGEQIVQEFTQRKQRLNHQLHQMVDETLATQAWMTKEELAREIGLNN</sequence>
<reference evidence="1 2" key="1">
    <citation type="submission" date="2017-05" db="EMBL/GenBank/DDBJ databases">
        <title>The Genome Sequence of Enterococcus faecium 2D5_DIV0622.</title>
        <authorList>
            <consortium name="The Broad Institute Genomics Platform"/>
            <consortium name="The Broad Institute Genomic Center for Infectious Diseases"/>
            <person name="Earl A."/>
            <person name="Manson A."/>
            <person name="Schwartman J."/>
            <person name="Gilmore M."/>
            <person name="Abouelleil A."/>
            <person name="Cao P."/>
            <person name="Chapman S."/>
            <person name="Cusick C."/>
            <person name="Shea T."/>
            <person name="Young S."/>
            <person name="Neafsey D."/>
            <person name="Nusbaum C."/>
            <person name="Birren B."/>
        </authorList>
    </citation>
    <scope>NUCLEOTIDE SEQUENCE [LARGE SCALE GENOMIC DNA]</scope>
    <source>
        <strain evidence="1 2">2D5_DIV0622</strain>
    </source>
</reference>
<proteinExistence type="predicted"/>
<evidence type="ECO:0008006" key="3">
    <source>
        <dbReference type="Google" id="ProtNLM"/>
    </source>
</evidence>
<dbReference type="Proteomes" id="UP000196503">
    <property type="component" value="Unassembled WGS sequence"/>
</dbReference>
<dbReference type="EMBL" id="NIBL01000002">
    <property type="protein sequence ID" value="OUZ17932.1"/>
    <property type="molecule type" value="Genomic_DNA"/>
</dbReference>
<gene>
    <name evidence="1" type="ORF">A5869_001404</name>
</gene>
<name>A0A200HYA8_9ENTE</name>
<evidence type="ECO:0000313" key="2">
    <source>
        <dbReference type="Proteomes" id="UP000196503"/>
    </source>
</evidence>
<comment type="caution">
    <text evidence="1">The sequence shown here is derived from an EMBL/GenBank/DDBJ whole genome shotgun (WGS) entry which is preliminary data.</text>
</comment>
<dbReference type="AlphaFoldDB" id="A0A200HYA8"/>
<organism evidence="1 2">
    <name type="scientific">Enterococcus cecorum</name>
    <dbReference type="NCBI Taxonomy" id="44008"/>
    <lineage>
        <taxon>Bacteria</taxon>
        <taxon>Bacillati</taxon>
        <taxon>Bacillota</taxon>
        <taxon>Bacilli</taxon>
        <taxon>Lactobacillales</taxon>
        <taxon>Enterococcaceae</taxon>
        <taxon>Enterococcus</taxon>
    </lineage>
</organism>
<evidence type="ECO:0000313" key="1">
    <source>
        <dbReference type="EMBL" id="OUZ17932.1"/>
    </source>
</evidence>
<protein>
    <recommendedName>
        <fullName evidence="3">AbrB family transcriptional regulator</fullName>
    </recommendedName>
</protein>
<dbReference type="RefSeq" id="WP_087663304.1">
    <property type="nucleotide sequence ID" value="NZ_NIBL01000002.1"/>
</dbReference>